<sequence length="381" mass="38375">MPASRTLSRDTVTWFIYLQMSVFATFVYGLSAALPLLRVDLGVSAAVGALHGTAMAAATIVAGLALPFLTRAYGRRLVIWIGLAGMNAGVTLVMLSASLPFTLLGFALAGGFGSVMLYTAMAALSDHHGPAGPAAISEANAIAVVVGVASTFLLSLAAQSALGWRAALLFTPALTALLIVTVGRTRLGEGPAVPARVTGRPDWRFHVACGVLSCCVAIEFCFNLFGAELLAGRTGLSAATAATGLTAFIGGLAIGRFAGARLALRVSPARVLVGALGVTAAGWLLFWLSTQPLVAYAGLVICGLGASMHFPLAMAGVIAASGDRPDLAAAASPVWAGMAMGAGPFALGALADGFGTHTAFLIVPALVAVAVGGVLSARTRA</sequence>
<comment type="caution">
    <text evidence="6">The sequence shown here is derived from an EMBL/GenBank/DDBJ whole genome shotgun (WGS) entry which is preliminary data.</text>
</comment>
<dbReference type="PANTHER" id="PTHR23514">
    <property type="entry name" value="BYPASS OF STOP CODON PROTEIN 6"/>
    <property type="match status" value="1"/>
</dbReference>
<organism evidence="6 7">
    <name type="scientific">Nonomuraea recticatena</name>
    <dbReference type="NCBI Taxonomy" id="46178"/>
    <lineage>
        <taxon>Bacteria</taxon>
        <taxon>Bacillati</taxon>
        <taxon>Actinomycetota</taxon>
        <taxon>Actinomycetes</taxon>
        <taxon>Streptosporangiales</taxon>
        <taxon>Streptosporangiaceae</taxon>
        <taxon>Nonomuraea</taxon>
    </lineage>
</organism>
<feature type="transmembrane region" description="Helical" evidence="5">
    <location>
        <begin position="162"/>
        <end position="182"/>
    </location>
</feature>
<dbReference type="PANTHER" id="PTHR23514:SF13">
    <property type="entry name" value="INNER MEMBRANE PROTEIN YBJJ"/>
    <property type="match status" value="1"/>
</dbReference>
<feature type="transmembrane region" description="Helical" evidence="5">
    <location>
        <begin position="271"/>
        <end position="288"/>
    </location>
</feature>
<feature type="transmembrane region" description="Helical" evidence="5">
    <location>
        <begin position="136"/>
        <end position="156"/>
    </location>
</feature>
<dbReference type="SUPFAM" id="SSF103473">
    <property type="entry name" value="MFS general substrate transporter"/>
    <property type="match status" value="1"/>
</dbReference>
<keyword evidence="4 5" id="KW-0472">Membrane</keyword>
<evidence type="ECO:0000256" key="2">
    <source>
        <dbReference type="ARBA" id="ARBA00022692"/>
    </source>
</evidence>
<dbReference type="Gene3D" id="1.20.1250.20">
    <property type="entry name" value="MFS general substrate transporter like domains"/>
    <property type="match status" value="2"/>
</dbReference>
<keyword evidence="7" id="KW-1185">Reference proteome</keyword>
<dbReference type="Proteomes" id="UP001501666">
    <property type="component" value="Unassembled WGS sequence"/>
</dbReference>
<evidence type="ECO:0000256" key="5">
    <source>
        <dbReference type="SAM" id="Phobius"/>
    </source>
</evidence>
<feature type="transmembrane region" description="Helical" evidence="5">
    <location>
        <begin position="237"/>
        <end position="259"/>
    </location>
</feature>
<evidence type="ECO:0000256" key="3">
    <source>
        <dbReference type="ARBA" id="ARBA00022989"/>
    </source>
</evidence>
<feature type="transmembrane region" description="Helical" evidence="5">
    <location>
        <begin position="294"/>
        <end position="320"/>
    </location>
</feature>
<feature type="transmembrane region" description="Helical" evidence="5">
    <location>
        <begin position="77"/>
        <end position="97"/>
    </location>
</feature>
<feature type="transmembrane region" description="Helical" evidence="5">
    <location>
        <begin position="49"/>
        <end position="70"/>
    </location>
</feature>
<feature type="transmembrane region" description="Helical" evidence="5">
    <location>
        <begin position="203"/>
        <end position="225"/>
    </location>
</feature>
<evidence type="ECO:0000256" key="1">
    <source>
        <dbReference type="ARBA" id="ARBA00004141"/>
    </source>
</evidence>
<dbReference type="EMBL" id="BAAATE010000036">
    <property type="protein sequence ID" value="GAA2693123.1"/>
    <property type="molecule type" value="Genomic_DNA"/>
</dbReference>
<evidence type="ECO:0000256" key="4">
    <source>
        <dbReference type="ARBA" id="ARBA00023136"/>
    </source>
</evidence>
<dbReference type="Pfam" id="PF07690">
    <property type="entry name" value="MFS_1"/>
    <property type="match status" value="2"/>
</dbReference>
<feature type="transmembrane region" description="Helical" evidence="5">
    <location>
        <begin position="327"/>
        <end position="351"/>
    </location>
</feature>
<accession>A0ABP6FL36</accession>
<feature type="transmembrane region" description="Helical" evidence="5">
    <location>
        <begin position="357"/>
        <end position="377"/>
    </location>
</feature>
<dbReference type="InterPro" id="IPR036259">
    <property type="entry name" value="MFS_trans_sf"/>
</dbReference>
<evidence type="ECO:0000313" key="6">
    <source>
        <dbReference type="EMBL" id="GAA2693123.1"/>
    </source>
</evidence>
<evidence type="ECO:0000313" key="7">
    <source>
        <dbReference type="Proteomes" id="UP001501666"/>
    </source>
</evidence>
<keyword evidence="3 5" id="KW-1133">Transmembrane helix</keyword>
<reference evidence="7" key="1">
    <citation type="journal article" date="2019" name="Int. J. Syst. Evol. Microbiol.">
        <title>The Global Catalogue of Microorganisms (GCM) 10K type strain sequencing project: providing services to taxonomists for standard genome sequencing and annotation.</title>
        <authorList>
            <consortium name="The Broad Institute Genomics Platform"/>
            <consortium name="The Broad Institute Genome Sequencing Center for Infectious Disease"/>
            <person name="Wu L."/>
            <person name="Ma J."/>
        </authorList>
    </citation>
    <scope>NUCLEOTIDE SEQUENCE [LARGE SCALE GENOMIC DNA]</scope>
    <source>
        <strain evidence="7">JCM 6835</strain>
    </source>
</reference>
<comment type="subcellular location">
    <subcellularLocation>
        <location evidence="1">Membrane</location>
        <topology evidence="1">Multi-pass membrane protein</topology>
    </subcellularLocation>
</comment>
<proteinExistence type="predicted"/>
<keyword evidence="2 5" id="KW-0812">Transmembrane</keyword>
<dbReference type="InterPro" id="IPR011701">
    <property type="entry name" value="MFS"/>
</dbReference>
<name>A0ABP6FL36_9ACTN</name>
<gene>
    <name evidence="6" type="ORF">GCM10010412_084460</name>
</gene>
<feature type="transmembrane region" description="Helical" evidence="5">
    <location>
        <begin position="12"/>
        <end position="37"/>
    </location>
</feature>
<feature type="transmembrane region" description="Helical" evidence="5">
    <location>
        <begin position="103"/>
        <end position="124"/>
    </location>
</feature>
<protein>
    <submittedName>
        <fullName evidence="6">MFS transporter</fullName>
    </submittedName>
</protein>
<dbReference type="InterPro" id="IPR051788">
    <property type="entry name" value="MFS_Transporter"/>
</dbReference>